<feature type="domain" description="Glycosyl transferase family 25" evidence="1">
    <location>
        <begin position="69"/>
        <end position="196"/>
    </location>
</feature>
<comment type="caution">
    <text evidence="2">The sequence shown here is derived from an EMBL/GenBank/DDBJ whole genome shotgun (WGS) entry which is preliminary data.</text>
</comment>
<dbReference type="Pfam" id="PF01755">
    <property type="entry name" value="Glyco_transf_25"/>
    <property type="match status" value="1"/>
</dbReference>
<keyword evidence="3" id="KW-1185">Reference proteome</keyword>
<accession>A0ABT6Q541</accession>
<evidence type="ECO:0000259" key="1">
    <source>
        <dbReference type="Pfam" id="PF01755"/>
    </source>
</evidence>
<dbReference type="Proteomes" id="UP001431775">
    <property type="component" value="Unassembled WGS sequence"/>
</dbReference>
<protein>
    <submittedName>
        <fullName evidence="2">Glycosyltransferase family 25 protein</fullName>
    </submittedName>
</protein>
<sequence>MKYFVIYPDDNKDNLEKFKTNNQHLAPEIDIIPVKAPVSNLNLRDELIKKNIITKDNEYDLITLAFTKAHILLWQQAVETQSPITIFEANTITHKDFLDHQKQSLSLKTKYDLMIWGYNLNWNPCLEIIPSLPKVIYTFIGYGTEELKTPNNDLIDVSLYKNSDLRAVQTLKMLSFSGMGCYSISVNGAKQLLQKAISIGNEAAPSYQEKPYGTNFYVFNPVAKRENTSFDVEVNRHIQSLNTYMTIPMLAVIPTTP</sequence>
<dbReference type="InterPro" id="IPR002654">
    <property type="entry name" value="Glyco_trans_25"/>
</dbReference>
<dbReference type="RefSeq" id="WP_281461687.1">
    <property type="nucleotide sequence ID" value="NZ_JASBAN010000001.1"/>
</dbReference>
<proteinExistence type="predicted"/>
<gene>
    <name evidence="2" type="ORF">QJV33_01680</name>
</gene>
<evidence type="ECO:0000313" key="3">
    <source>
        <dbReference type="Proteomes" id="UP001431775"/>
    </source>
</evidence>
<name>A0ABT6Q541_9PROT</name>
<organism evidence="2 3">
    <name type="scientific">Commensalibacter nepenthis</name>
    <dbReference type="NCBI Taxonomy" id="3043872"/>
    <lineage>
        <taxon>Bacteria</taxon>
        <taxon>Pseudomonadati</taxon>
        <taxon>Pseudomonadota</taxon>
        <taxon>Alphaproteobacteria</taxon>
        <taxon>Acetobacterales</taxon>
        <taxon>Acetobacteraceae</taxon>
    </lineage>
</organism>
<reference evidence="2" key="1">
    <citation type="submission" date="2023-05" db="EMBL/GenBank/DDBJ databases">
        <title>Whole genome sequence of Commensalibacter sp.</title>
        <authorList>
            <person name="Charoenyingcharoen P."/>
            <person name="Yukphan P."/>
        </authorList>
    </citation>
    <scope>NUCLEOTIDE SEQUENCE</scope>
    <source>
        <strain evidence="2">TBRC 10068</strain>
    </source>
</reference>
<dbReference type="EMBL" id="JASBAN010000001">
    <property type="protein sequence ID" value="MDI2112010.1"/>
    <property type="molecule type" value="Genomic_DNA"/>
</dbReference>
<evidence type="ECO:0000313" key="2">
    <source>
        <dbReference type="EMBL" id="MDI2112010.1"/>
    </source>
</evidence>